<dbReference type="RefSeq" id="WP_280321157.1">
    <property type="nucleotide sequence ID" value="NZ_CP118605.1"/>
</dbReference>
<keyword evidence="1" id="KW-1133">Transmembrane helix</keyword>
<keyword evidence="3" id="KW-1185">Reference proteome</keyword>
<dbReference type="Proteomes" id="UP001236500">
    <property type="component" value="Chromosome"/>
</dbReference>
<organism evidence="2 3">
    <name type="scientific">Microbulbifer bruguierae</name>
    <dbReference type="NCBI Taxonomy" id="3029061"/>
    <lineage>
        <taxon>Bacteria</taxon>
        <taxon>Pseudomonadati</taxon>
        <taxon>Pseudomonadota</taxon>
        <taxon>Gammaproteobacteria</taxon>
        <taxon>Cellvibrionales</taxon>
        <taxon>Microbulbiferaceae</taxon>
        <taxon>Microbulbifer</taxon>
    </lineage>
</organism>
<name>A0ABY8NFD7_9GAMM</name>
<keyword evidence="1" id="KW-0812">Transmembrane</keyword>
<sequence>MGSHEFSKVIYSALAGVSIAFFLALLGSSVNLSGAPWLQVAACCFAFSVPAFSFAATYHSMAELGRFSAQKLEDFNRRTIGKALTMLMLLALAVGIASLIAHFSLIAFFLVIVSFLIFGPVIGYLLKQGGGEAGSDTAK</sequence>
<keyword evidence="1" id="KW-0472">Membrane</keyword>
<evidence type="ECO:0000313" key="2">
    <source>
        <dbReference type="EMBL" id="WGL17307.1"/>
    </source>
</evidence>
<accession>A0ABY8NFD7</accession>
<feature type="transmembrane region" description="Helical" evidence="1">
    <location>
        <begin position="9"/>
        <end position="30"/>
    </location>
</feature>
<protein>
    <submittedName>
        <fullName evidence="2">Uncharacterized protein</fullName>
    </submittedName>
</protein>
<dbReference type="EMBL" id="CP118605">
    <property type="protein sequence ID" value="WGL17307.1"/>
    <property type="molecule type" value="Genomic_DNA"/>
</dbReference>
<evidence type="ECO:0000256" key="1">
    <source>
        <dbReference type="SAM" id="Phobius"/>
    </source>
</evidence>
<proteinExistence type="predicted"/>
<feature type="transmembrane region" description="Helical" evidence="1">
    <location>
        <begin position="106"/>
        <end position="126"/>
    </location>
</feature>
<feature type="transmembrane region" description="Helical" evidence="1">
    <location>
        <begin position="36"/>
        <end position="58"/>
    </location>
</feature>
<evidence type="ECO:0000313" key="3">
    <source>
        <dbReference type="Proteomes" id="UP001236500"/>
    </source>
</evidence>
<gene>
    <name evidence="2" type="ORF">PVT68_03165</name>
</gene>
<feature type="transmembrane region" description="Helical" evidence="1">
    <location>
        <begin position="79"/>
        <end position="100"/>
    </location>
</feature>
<reference evidence="2 3" key="1">
    <citation type="submission" date="2023-02" db="EMBL/GenBank/DDBJ databases">
        <title>Description and genomic characterization of Microbulbifer bruguierae sp. nov., isolated from the sediment of mangrove plant Bruguiera sexangula.</title>
        <authorList>
            <person name="Long M."/>
        </authorList>
    </citation>
    <scope>NUCLEOTIDE SEQUENCE [LARGE SCALE GENOMIC DNA]</scope>
    <source>
        <strain evidence="2 3">H12</strain>
    </source>
</reference>